<proteinExistence type="predicted"/>
<dbReference type="SMART" id="SM00943">
    <property type="entry name" value="Prim-Pol"/>
    <property type="match status" value="1"/>
</dbReference>
<feature type="compositionally biased region" description="Low complexity" evidence="1">
    <location>
        <begin position="382"/>
        <end position="393"/>
    </location>
</feature>
<dbReference type="InterPro" id="IPR015330">
    <property type="entry name" value="DNA_primase/pol_bifunc_N"/>
</dbReference>
<evidence type="ECO:0000313" key="3">
    <source>
        <dbReference type="EMBL" id="MDH1055291.1"/>
    </source>
</evidence>
<feature type="compositionally biased region" description="Pro residues" evidence="1">
    <location>
        <begin position="366"/>
        <end position="381"/>
    </location>
</feature>
<dbReference type="Proteomes" id="UP001158730">
    <property type="component" value="Unassembled WGS sequence"/>
</dbReference>
<evidence type="ECO:0000259" key="2">
    <source>
        <dbReference type="SMART" id="SM00943"/>
    </source>
</evidence>
<dbReference type="InterPro" id="IPR045455">
    <property type="entry name" value="NrS-1_pol-like_helicase"/>
</dbReference>
<feature type="region of interest" description="Disordered" evidence="1">
    <location>
        <begin position="360"/>
        <end position="398"/>
    </location>
</feature>
<dbReference type="SUPFAM" id="SSF56747">
    <property type="entry name" value="Prim-pol domain"/>
    <property type="match status" value="1"/>
</dbReference>
<accession>A0AA42STT0</accession>
<dbReference type="Pfam" id="PF09250">
    <property type="entry name" value="Prim-Pol"/>
    <property type="match status" value="1"/>
</dbReference>
<feature type="domain" description="DNA primase/polymerase bifunctional N-terminal" evidence="2">
    <location>
        <begin position="14"/>
        <end position="220"/>
    </location>
</feature>
<dbReference type="AlphaFoldDB" id="A0AA42STT0"/>
<dbReference type="Pfam" id="PF19263">
    <property type="entry name" value="DUF5906"/>
    <property type="match status" value="1"/>
</dbReference>
<name>A0AA42STT0_AQUAC</name>
<dbReference type="EMBL" id="JAOBYN010000008">
    <property type="protein sequence ID" value="MDH1055291.1"/>
    <property type="molecule type" value="Genomic_DNA"/>
</dbReference>
<reference evidence="3" key="1">
    <citation type="submission" date="2022-09" db="EMBL/GenBank/DDBJ databases">
        <title>Intensive care unit water sources are persistently colonized with multi-drug resistant bacteria and are the site of extensive horizontal gene transfer of antibiotic resistance genes.</title>
        <authorList>
            <person name="Diorio-Toth L."/>
        </authorList>
    </citation>
    <scope>NUCLEOTIDE SEQUENCE</scope>
    <source>
        <strain evidence="3">GD03990</strain>
    </source>
</reference>
<sequence>MTLPIDGSPISDFARAYVGDYGMCVVDIPPGGKGPARKDWNKEGGYFTDAGRAAAFWAQHPKHNMGVVLGPSRLCSLDVDHVEYTRHVLLQVLDLRLDDLAAVYPTLVGNPERFRLMFRVPDGVELSRHALVWPNPLDPDGSRHKLATAALRQAEAAGNAALVAEIRAEQKKLAPVTVFELRGGLVQDVLPPSIHPDTGKPYHWRTKPPADGLPELPRELLSIWNNWEIFKPLGLGACEWAPAATKPPAKVKKSSPPRLPAGEHPSVIDSFNRATDIESLLQRHGYIKRGRKWLAPQSSTGLPGVNVVDEQGEQRLYSHHGSDPLANGHMNDAFDVFCILEHNGDTSAAIKAAARSLGIEHKRSGPRPPEPPPVGDLPPAPSGEDAAAAAPASEGGGERAWSAERVFQRFALVEGKTSVYDQFTRSIMKKNAFEALVTKALAKEWMDSPTKRVIAEGLAERLASQAKLEGKAKKADAPGMLPAERYVYLDGSQDVWDRQLRQRLPARAVQLALGDAFTLWLNSTDRQVIPAVNLVFDPRMTKSTEEYINTFEGLPLAPLEDAERCAGIVRMLKFLCNGDEDAVHWLTSWLAYPLQHLGAKMDTAVLLHSTMEGSGKSFLLSDIMREIYGDYGATVGQGQLDSSWTAWQSNKLYGVFEEVVSRDQRYNQVGKIKHMVTGKTVRIESKFVNGWEEANYMNAVFLSNEIMPWPISEHDRRMFVMWPEETLDPRLQKRVAWEIANGGIEAFYHYLLSFALGDFDQRTRPPKTKARQRLVELSRTSWESFLVQWRAGYLGVPFDVALTSDIHDLFVEWCSVNREHSMTATKLSCFLSTQVEKPDQQIHWYDDFGKRRFSMFFMPSPPPNLNAGDAKAMGALVKAFRDRAAEAGWNPAKWEKCKGWAEPFKGAGNVAA</sequence>
<protein>
    <submittedName>
        <fullName evidence="3">Bifunctional DNA primase/polymerase</fullName>
    </submittedName>
</protein>
<evidence type="ECO:0000256" key="1">
    <source>
        <dbReference type="SAM" id="MobiDB-lite"/>
    </source>
</evidence>
<organism evidence="3 4">
    <name type="scientific">Aquipseudomonas alcaligenes</name>
    <name type="common">Pseudomonas alcaligenes</name>
    <dbReference type="NCBI Taxonomy" id="43263"/>
    <lineage>
        <taxon>Bacteria</taxon>
        <taxon>Pseudomonadati</taxon>
        <taxon>Pseudomonadota</taxon>
        <taxon>Gammaproteobacteria</taxon>
        <taxon>Pseudomonadales</taxon>
        <taxon>Pseudomonadaceae</taxon>
        <taxon>Aquipseudomonas</taxon>
    </lineage>
</organism>
<comment type="caution">
    <text evidence="3">The sequence shown here is derived from an EMBL/GenBank/DDBJ whole genome shotgun (WGS) entry which is preliminary data.</text>
</comment>
<evidence type="ECO:0000313" key="4">
    <source>
        <dbReference type="Proteomes" id="UP001158730"/>
    </source>
</evidence>
<feature type="region of interest" description="Disordered" evidence="1">
    <location>
        <begin position="246"/>
        <end position="267"/>
    </location>
</feature>
<dbReference type="RefSeq" id="WP_280053946.1">
    <property type="nucleotide sequence ID" value="NZ_JAOBYN010000008.1"/>
</dbReference>
<gene>
    <name evidence="3" type="ORF">N5C05_11025</name>
</gene>